<evidence type="ECO:0000256" key="4">
    <source>
        <dbReference type="PROSITE-ProRule" id="PRU00146"/>
    </source>
</evidence>
<evidence type="ECO:0000256" key="5">
    <source>
        <dbReference type="SAM" id="MobiDB-lite"/>
    </source>
</evidence>
<dbReference type="AlphaFoldDB" id="A0A913HNF5"/>
<dbReference type="WBParaSite" id="SSTP_0000392600.1">
    <property type="protein sequence ID" value="SSTP_0000392600.1"/>
    <property type="gene ID" value="SSTP_0000392600"/>
</dbReference>
<dbReference type="GO" id="GO:0006357">
    <property type="term" value="P:regulation of transcription by RNA polymerase II"/>
    <property type="evidence" value="ECO:0007669"/>
    <property type="project" value="TreeGrafter"/>
</dbReference>
<dbReference type="SUPFAM" id="SSF57903">
    <property type="entry name" value="FYVE/PHD zinc finger"/>
    <property type="match status" value="1"/>
</dbReference>
<feature type="compositionally biased region" description="Polar residues" evidence="5">
    <location>
        <begin position="728"/>
        <end position="738"/>
    </location>
</feature>
<dbReference type="InterPro" id="IPR019786">
    <property type="entry name" value="Zinc_finger_PHD-type_CS"/>
</dbReference>
<dbReference type="InterPro" id="IPR050701">
    <property type="entry name" value="Histone_Mod_Regulator"/>
</dbReference>
<dbReference type="PROSITE" id="PS51805">
    <property type="entry name" value="EPHD"/>
    <property type="match status" value="1"/>
</dbReference>
<keyword evidence="3" id="KW-0862">Zinc</keyword>
<sequence length="747" mass="86067">MVKTRALSAKQPTYKIGVKRKRTEVLSIKSLKKVCDVRNNDDYTTETSRILRNQSKNGKKLTIDCTSINPNSPSSRENITPSPIPKDSTKELESRINQTRKGSTRIQSNRSISTPGNNTIGIASFQALPSSSSVSLSYKRPPHSLNVTGIKDAAEVFDAHIVSEMRRQSISTGNVTGSNRIKSIPMSDKWESRWDTGVQIPCGNKEYSYNAIPEVILPCDETPEIPKQFSKRICSYDKTYIDDNFVKRDDPEFLEYNLDKQDIAWFKSFEESNFLIEDLTISMMSECFNFMEKTFYIESRKKLIDSIVRPITSVCNGEEICEVCRDFESDEDNRIVFCDRCDKGFHQDCYGIPDINDVFVCNPCMLLGDHYPSCMVCPVQGGALKILDNGYDFCHVNCAKFIKELKFGDDEILEPILGYMNICDSRGAERCSVCDIDFGYTIKCDHSKCNIYFHAECGRRANFYLNFIQNEDDGSSPFVLCERHTMDLRNLLRDNKGTSSCNKKITSEFEKLIRKFIQLSGETRVSTFNLSFLEYINIPMLLEKFPKYNRKFIKSLYEYWKLKKINNDGKCLLKNSNSQITYNIKTKSWKKSEDLYDIHREDNKGRLEKGYLGFLMKSYLAYNNYKSIVNAKANLCALVERIEITKRSLDEEKFERLEKLKLQKPTVSLHPLPPPIISVKKKSEETFVKGHRQSLRLDEKYKEGRPKYSQKTAFEEIYEKSNSVTRRQVPVTSGITTRSLKKNTRKS</sequence>
<keyword evidence="1" id="KW-0479">Metal-binding</keyword>
<dbReference type="Gene3D" id="3.30.40.10">
    <property type="entry name" value="Zinc/RING finger domain, C3HC4 (zinc finger)"/>
    <property type="match status" value="2"/>
</dbReference>
<name>A0A913HNF5_STRER</name>
<dbReference type="InterPro" id="IPR034732">
    <property type="entry name" value="EPHD"/>
</dbReference>
<dbReference type="InterPro" id="IPR011011">
    <property type="entry name" value="Znf_FYVE_PHD"/>
</dbReference>
<evidence type="ECO:0000259" key="7">
    <source>
        <dbReference type="PROSITE" id="PS51805"/>
    </source>
</evidence>
<feature type="region of interest" description="Disordered" evidence="5">
    <location>
        <begin position="728"/>
        <end position="747"/>
    </location>
</feature>
<evidence type="ECO:0000259" key="6">
    <source>
        <dbReference type="PROSITE" id="PS50016"/>
    </source>
</evidence>
<dbReference type="PROSITE" id="PS50016">
    <property type="entry name" value="ZF_PHD_2"/>
    <property type="match status" value="1"/>
</dbReference>
<dbReference type="PANTHER" id="PTHR13793">
    <property type="entry name" value="PHD FINGER PROTEINS"/>
    <property type="match status" value="1"/>
</dbReference>
<evidence type="ECO:0000256" key="2">
    <source>
        <dbReference type="ARBA" id="ARBA00022771"/>
    </source>
</evidence>
<keyword evidence="2 4" id="KW-0863">Zinc-finger</keyword>
<feature type="compositionally biased region" description="Polar residues" evidence="5">
    <location>
        <begin position="64"/>
        <end position="81"/>
    </location>
</feature>
<keyword evidence="8" id="KW-1185">Reference proteome</keyword>
<dbReference type="InterPro" id="IPR013083">
    <property type="entry name" value="Znf_RING/FYVE/PHD"/>
</dbReference>
<evidence type="ECO:0000256" key="3">
    <source>
        <dbReference type="ARBA" id="ARBA00022833"/>
    </source>
</evidence>
<dbReference type="PANTHER" id="PTHR13793:SF107">
    <property type="entry name" value="BROMODOMAIN-CONTAINING PROTEIN HOMOLOG"/>
    <property type="match status" value="1"/>
</dbReference>
<feature type="region of interest" description="Disordered" evidence="5">
    <location>
        <begin position="61"/>
        <end position="117"/>
    </location>
</feature>
<dbReference type="Proteomes" id="UP000035681">
    <property type="component" value="Unplaced"/>
</dbReference>
<evidence type="ECO:0000313" key="10">
    <source>
        <dbReference type="WBParaSite" id="TCONS_00008259.p1"/>
    </source>
</evidence>
<evidence type="ECO:0000313" key="8">
    <source>
        <dbReference type="Proteomes" id="UP000035681"/>
    </source>
</evidence>
<protein>
    <submittedName>
        <fullName evidence="9 10">PHD-type domain-containing protein</fullName>
    </submittedName>
</protein>
<dbReference type="SMART" id="SM00249">
    <property type="entry name" value="PHD"/>
    <property type="match status" value="2"/>
</dbReference>
<dbReference type="InterPro" id="IPR019787">
    <property type="entry name" value="Znf_PHD-finger"/>
</dbReference>
<dbReference type="PROSITE" id="PS01359">
    <property type="entry name" value="ZF_PHD_1"/>
    <property type="match status" value="1"/>
</dbReference>
<evidence type="ECO:0000313" key="9">
    <source>
        <dbReference type="WBParaSite" id="SSTP_0000392600.1"/>
    </source>
</evidence>
<evidence type="ECO:0000256" key="1">
    <source>
        <dbReference type="ARBA" id="ARBA00022723"/>
    </source>
</evidence>
<dbReference type="Pfam" id="PF13832">
    <property type="entry name" value="zf-HC5HC2H_2"/>
    <property type="match status" value="1"/>
</dbReference>
<reference evidence="9" key="1">
    <citation type="submission" date="2022-10" db="UniProtKB">
        <authorList>
            <consortium name="WormBaseParasite"/>
        </authorList>
    </citation>
    <scope>IDENTIFICATION</scope>
</reference>
<feature type="domain" description="PHD-type" evidence="7">
    <location>
        <begin position="371"/>
        <end position="485"/>
    </location>
</feature>
<organism evidence="9">
    <name type="scientific">Strongyloides stercoralis</name>
    <name type="common">Threadworm</name>
    <dbReference type="NCBI Taxonomy" id="6248"/>
    <lineage>
        <taxon>Eukaryota</taxon>
        <taxon>Metazoa</taxon>
        <taxon>Ecdysozoa</taxon>
        <taxon>Nematoda</taxon>
        <taxon>Chromadorea</taxon>
        <taxon>Rhabditida</taxon>
        <taxon>Tylenchina</taxon>
        <taxon>Panagrolaimomorpha</taxon>
        <taxon>Strongyloidoidea</taxon>
        <taxon>Strongyloididae</taxon>
        <taxon>Strongyloides</taxon>
    </lineage>
</organism>
<dbReference type="CDD" id="cd15492">
    <property type="entry name" value="PHD_BRPF_JADE_like"/>
    <property type="match status" value="1"/>
</dbReference>
<feature type="domain" description="PHD-type" evidence="6">
    <location>
        <begin position="318"/>
        <end position="380"/>
    </location>
</feature>
<feature type="compositionally biased region" description="Polar residues" evidence="5">
    <location>
        <begin position="95"/>
        <end position="117"/>
    </location>
</feature>
<proteinExistence type="predicted"/>
<dbReference type="InterPro" id="IPR001965">
    <property type="entry name" value="Znf_PHD"/>
</dbReference>
<dbReference type="Pfam" id="PF00628">
    <property type="entry name" value="PHD"/>
    <property type="match status" value="1"/>
</dbReference>
<dbReference type="CDD" id="cd15571">
    <property type="entry name" value="ePHD"/>
    <property type="match status" value="1"/>
</dbReference>
<accession>A0A913HNF5</accession>
<dbReference type="GO" id="GO:0008270">
    <property type="term" value="F:zinc ion binding"/>
    <property type="evidence" value="ECO:0007669"/>
    <property type="project" value="UniProtKB-KW"/>
</dbReference>
<dbReference type="WBParaSite" id="TCONS_00008259.p1">
    <property type="protein sequence ID" value="TCONS_00008259.p1"/>
    <property type="gene ID" value="XLOC_006216"/>
</dbReference>